<comment type="similarity">
    <text evidence="1">Belongs to the peptidase C14A family.</text>
</comment>
<evidence type="ECO:0008006" key="8">
    <source>
        <dbReference type="Google" id="ProtNLM"/>
    </source>
</evidence>
<dbReference type="GO" id="GO:0006915">
    <property type="term" value="P:apoptotic process"/>
    <property type="evidence" value="ECO:0007669"/>
    <property type="project" value="UniProtKB-KW"/>
</dbReference>
<dbReference type="EMBL" id="JBHFQA010000020">
    <property type="protein sequence ID" value="KAL2081513.1"/>
    <property type="molecule type" value="Genomic_DNA"/>
</dbReference>
<gene>
    <name evidence="6" type="ORF">ACEWY4_023366</name>
</gene>
<feature type="domain" description="Caspase family p20" evidence="5">
    <location>
        <begin position="259"/>
        <end position="355"/>
    </location>
</feature>
<dbReference type="SMART" id="SM00115">
    <property type="entry name" value="CASc"/>
    <property type="match status" value="1"/>
</dbReference>
<dbReference type="PANTHER" id="PTHR48169">
    <property type="entry name" value="DED DOMAIN-CONTAINING PROTEIN"/>
    <property type="match status" value="1"/>
</dbReference>
<feature type="domain" description="DED" evidence="4">
    <location>
        <begin position="4"/>
        <end position="77"/>
    </location>
</feature>
<comment type="caution">
    <text evidence="6">The sequence shown here is derived from an EMBL/GenBank/DDBJ whole genome shotgun (WGS) entry which is preliminary data.</text>
</comment>
<keyword evidence="7" id="KW-1185">Reference proteome</keyword>
<dbReference type="SMART" id="SM00031">
    <property type="entry name" value="DED"/>
    <property type="match status" value="2"/>
</dbReference>
<name>A0ABD1J6D0_9TELE</name>
<dbReference type="SUPFAM" id="SSF52129">
    <property type="entry name" value="Caspase-like"/>
    <property type="match status" value="1"/>
</dbReference>
<organism evidence="6 7">
    <name type="scientific">Coilia grayii</name>
    <name type="common">Gray's grenadier anchovy</name>
    <dbReference type="NCBI Taxonomy" id="363190"/>
    <lineage>
        <taxon>Eukaryota</taxon>
        <taxon>Metazoa</taxon>
        <taxon>Chordata</taxon>
        <taxon>Craniata</taxon>
        <taxon>Vertebrata</taxon>
        <taxon>Euteleostomi</taxon>
        <taxon>Actinopterygii</taxon>
        <taxon>Neopterygii</taxon>
        <taxon>Teleostei</taxon>
        <taxon>Clupei</taxon>
        <taxon>Clupeiformes</taxon>
        <taxon>Clupeoidei</taxon>
        <taxon>Engraulidae</taxon>
        <taxon>Coilinae</taxon>
        <taxon>Coilia</taxon>
    </lineage>
</organism>
<dbReference type="InterPro" id="IPR015917">
    <property type="entry name" value="Pept_C14A"/>
</dbReference>
<feature type="domain" description="DED" evidence="4">
    <location>
        <begin position="95"/>
        <end position="173"/>
    </location>
</feature>
<dbReference type="SUPFAM" id="SSF47986">
    <property type="entry name" value="DEATH domain"/>
    <property type="match status" value="1"/>
</dbReference>
<dbReference type="AlphaFoldDB" id="A0ABD1J6D0"/>
<evidence type="ECO:0000259" key="5">
    <source>
        <dbReference type="PROSITE" id="PS50208"/>
    </source>
</evidence>
<dbReference type="Gene3D" id="1.10.533.10">
    <property type="entry name" value="Death Domain, Fas"/>
    <property type="match status" value="2"/>
</dbReference>
<dbReference type="InterPro" id="IPR011029">
    <property type="entry name" value="DEATH-like_dom_sf"/>
</dbReference>
<sequence length="476" mass="54175">MTPQLTQTINNIAESLSFAECKKLLYLSGVDEVHSRTSDIRDVLSDKCMSNVKDMDLLLMELMFRMRRYDILKKILRSSRTEVEVMLKRIQFVSDYRVLMVDISENIGAEDLSSIKFLLSNSLSREIQDGIKSFLDIVTKLEKQGEVSSENMDLIEQCLRGVNRIDLVKKINQYKKKVATTKGIPAANQTSVGQLLKKSTPESSFNPVVSTKTWELIHKNTNISTTTNEIRHYQCSVDVYRMQAQPRGVCVIIDCVGNDGERLEQTFKSLHFHVMLRKLLTVTECLSTLREVAELSHHRSADAFACCIISRASGGQLLGTEPQGPGLSLDAVRDLFHSDACPALAGKPKLFFVHSYNVCEPHRASSGCSGYHSYWNPYLDTDRPTLAHEDSCLPTTADVFWSHCWTRESALQEPHHQSVYLQALQSSLLNGQRRKRNFLDIHMEVNQKIFEHSERNPTETYSLDLRHTLRKIIFLS</sequence>
<keyword evidence="3" id="KW-0677">Repeat</keyword>
<dbReference type="InterPro" id="IPR029030">
    <property type="entry name" value="Caspase-like_dom_sf"/>
</dbReference>
<evidence type="ECO:0000256" key="1">
    <source>
        <dbReference type="ARBA" id="ARBA00010134"/>
    </source>
</evidence>
<dbReference type="GO" id="GO:0042981">
    <property type="term" value="P:regulation of apoptotic process"/>
    <property type="evidence" value="ECO:0007669"/>
    <property type="project" value="UniProtKB-ARBA"/>
</dbReference>
<dbReference type="Proteomes" id="UP001591681">
    <property type="component" value="Unassembled WGS sequence"/>
</dbReference>
<dbReference type="GO" id="GO:0005737">
    <property type="term" value="C:cytoplasm"/>
    <property type="evidence" value="ECO:0007669"/>
    <property type="project" value="UniProtKB-ARBA"/>
</dbReference>
<reference evidence="6 7" key="1">
    <citation type="submission" date="2024-09" db="EMBL/GenBank/DDBJ databases">
        <title>A chromosome-level genome assembly of Gray's grenadier anchovy, Coilia grayii.</title>
        <authorList>
            <person name="Fu Z."/>
        </authorList>
    </citation>
    <scope>NUCLEOTIDE SEQUENCE [LARGE SCALE GENOMIC DNA]</scope>
    <source>
        <strain evidence="6">G4</strain>
        <tissue evidence="6">Muscle</tissue>
    </source>
</reference>
<evidence type="ECO:0000259" key="4">
    <source>
        <dbReference type="PROSITE" id="PS50168"/>
    </source>
</evidence>
<protein>
    <recommendedName>
        <fullName evidence="8">CASP8 and FADD-like apoptosis regulator</fullName>
    </recommendedName>
</protein>
<dbReference type="FunFam" id="1.10.533.10:FF:000016">
    <property type="entry name" value="CASP8 and FADD-like apoptosis regulator"/>
    <property type="match status" value="1"/>
</dbReference>
<accession>A0ABD1J6D0</accession>
<evidence type="ECO:0000256" key="3">
    <source>
        <dbReference type="ARBA" id="ARBA00022737"/>
    </source>
</evidence>
<dbReference type="InterPro" id="IPR001875">
    <property type="entry name" value="DED_dom"/>
</dbReference>
<evidence type="ECO:0000256" key="2">
    <source>
        <dbReference type="ARBA" id="ARBA00022703"/>
    </source>
</evidence>
<dbReference type="Gene3D" id="3.40.50.1460">
    <property type="match status" value="1"/>
</dbReference>
<dbReference type="InterPro" id="IPR011600">
    <property type="entry name" value="Pept_C14_caspase"/>
</dbReference>
<dbReference type="PROSITE" id="PS50168">
    <property type="entry name" value="DED"/>
    <property type="match status" value="2"/>
</dbReference>
<proteinExistence type="inferred from homology"/>
<dbReference type="Pfam" id="PF01335">
    <property type="entry name" value="DED"/>
    <property type="match status" value="1"/>
</dbReference>
<keyword evidence="2" id="KW-0053">Apoptosis</keyword>
<evidence type="ECO:0000313" key="6">
    <source>
        <dbReference type="EMBL" id="KAL2081513.1"/>
    </source>
</evidence>
<evidence type="ECO:0000313" key="7">
    <source>
        <dbReference type="Proteomes" id="UP001591681"/>
    </source>
</evidence>
<dbReference type="Pfam" id="PF00656">
    <property type="entry name" value="Peptidase_C14"/>
    <property type="match status" value="1"/>
</dbReference>
<dbReference type="PANTHER" id="PTHR48169:SF3">
    <property type="entry name" value="CASP8 AND FADD LIKE APOPTOSIS REGULATOR"/>
    <property type="match status" value="1"/>
</dbReference>
<dbReference type="InterPro" id="IPR001309">
    <property type="entry name" value="Pept_C14_p20"/>
</dbReference>
<dbReference type="PROSITE" id="PS50208">
    <property type="entry name" value="CASPASE_P20"/>
    <property type="match status" value="1"/>
</dbReference>